<evidence type="ECO:0000313" key="4">
    <source>
        <dbReference type="Proteomes" id="UP000324176"/>
    </source>
</evidence>
<dbReference type="EMBL" id="CP011451">
    <property type="protein sequence ID" value="AKH39025.1"/>
    <property type="molecule type" value="Genomic_DNA"/>
</dbReference>
<accession>A0A0F7KEZ5</accession>
<dbReference type="NCBIfam" id="NF033449">
    <property type="entry name" value="BREX_PglZ_3"/>
    <property type="match status" value="1"/>
</dbReference>
<keyword evidence="3" id="KW-1185">Reference proteome</keyword>
<evidence type="ECO:0000313" key="1">
    <source>
        <dbReference type="EMBL" id="AKH39025.1"/>
    </source>
</evidence>
<dbReference type="Pfam" id="PF08665">
    <property type="entry name" value="PglZ"/>
    <property type="match status" value="1"/>
</dbReference>
<evidence type="ECO:0000313" key="3">
    <source>
        <dbReference type="Proteomes" id="UP000034156"/>
    </source>
</evidence>
<dbReference type="PATRIC" id="fig|44574.3.peg.3955"/>
<dbReference type="SUPFAM" id="SSF53649">
    <property type="entry name" value="Alkaline phosphatase-like"/>
    <property type="match status" value="1"/>
</dbReference>
<dbReference type="AlphaFoldDB" id="A0A0F7KEZ5"/>
<reference evidence="3" key="1">
    <citation type="submission" date="2015-05" db="EMBL/GenBank/DDBJ databases">
        <title>Draft genome of Nitrosomonas communis strain Nm2.</title>
        <authorList>
            <person name="Kozlowski J.A."/>
            <person name="Kits K.D."/>
            <person name="Stein L.Y."/>
        </authorList>
    </citation>
    <scope>NUCLEOTIDE SEQUENCE [LARGE SCALE GENOMIC DNA]</scope>
    <source>
        <strain evidence="3">Nm2</strain>
    </source>
</reference>
<dbReference type="EMBL" id="VNHT01000064">
    <property type="protein sequence ID" value="TYP80035.1"/>
    <property type="molecule type" value="Genomic_DNA"/>
</dbReference>
<sequence length="691" mass="77924">MSSWRDAILNEFVPNVSKLTLVADPDGLLTEEKLALELRGRGFDLIEFNDPIEFRYAYESQYRSISDRGEHTDLAVILHLQDTELESLPYDLLQAGRKLSFNLGDLFPNLSYPVIEKLDRSLLDALFEAQRKSPPDRMGDNATKDFILRHVFGIAAELIANEVELLRVLLRLHYGKLQIPLMLAHRFVQVLISHGGFKVWPLEEIIPNEKAFFAFLQERWPLFLNSLRKIDQLIEDSPNKSVGQQIWVPQSSTQPVRTMHDGRQPQYGLKYLGPNLLPFDHHDIKVYVDNLFLEGKLIPVEATGMEVDAGSWVRSGIAMVGVDDEELRISRLLDLVEKELPTAEARYSDWTAFALKWAELSSLVHCGNSTVHQNRLKGVGDILNTIFADWLAEHYSSLINLPPTNPAMVHHVPRRLARDVEELRDNRVGLIVVDGLALDQWVTIRQLLQKQDANLVMREFATFAWIPTLTSVSRQSIFSGKPPLYFPSSINSTNSEEKLWKQFWEGHGLSRLDVAYQRGLGDGNSSSVLDSVIHPGKTKVVGLVVDKIDKIMHGMQLGSAGMHNQIKQWCQGGFLAALVGYLLDYGYEVWLTSDHGNIECNGKGRPSEGVIAETRGERVRVYPTPELRSQVAGIFPFAHEWQPVGLPADYFPLVTGGRDAFVHPGEAMVGHGGIAIEEVIVPLVKFERRTR</sequence>
<dbReference type="RefSeq" id="WP_046851057.1">
    <property type="nucleotide sequence ID" value="NZ_CP011451.1"/>
</dbReference>
<organism evidence="1 3">
    <name type="scientific">Nitrosomonas communis</name>
    <dbReference type="NCBI Taxonomy" id="44574"/>
    <lineage>
        <taxon>Bacteria</taxon>
        <taxon>Pseudomonadati</taxon>
        <taxon>Pseudomonadota</taxon>
        <taxon>Betaproteobacteria</taxon>
        <taxon>Nitrosomonadales</taxon>
        <taxon>Nitrosomonadaceae</taxon>
        <taxon>Nitrosomonas</taxon>
    </lineage>
</organism>
<dbReference type="Proteomes" id="UP000324176">
    <property type="component" value="Unassembled WGS sequence"/>
</dbReference>
<dbReference type="Proteomes" id="UP000034156">
    <property type="component" value="Chromosome"/>
</dbReference>
<protein>
    <submittedName>
        <fullName evidence="1">Alkaline phosphatase</fullName>
    </submittedName>
    <submittedName>
        <fullName evidence="2">PglZ domain-containing protein</fullName>
    </submittedName>
</protein>
<evidence type="ECO:0000313" key="2">
    <source>
        <dbReference type="EMBL" id="TYP80035.1"/>
    </source>
</evidence>
<dbReference type="OrthoDB" id="9769734at2"/>
<reference evidence="1 3" key="2">
    <citation type="journal article" date="2016" name="Genome Announc.">
        <title>Genome Sequence of Nitrosomonas communis Strain Nm2, a Mesophilic Ammonia-Oxidizing Bacterium Isolated from Mediterranean Soil.</title>
        <authorList>
            <person name="Kozlowski J.A."/>
            <person name="Kits K.D."/>
            <person name="Stein L.Y."/>
        </authorList>
    </citation>
    <scope>NUCLEOTIDE SEQUENCE [LARGE SCALE GENOMIC DNA]</scope>
    <source>
        <strain evidence="1 3">Nm2</strain>
    </source>
</reference>
<dbReference type="InterPro" id="IPR017850">
    <property type="entry name" value="Alkaline_phosphatase_core_sf"/>
</dbReference>
<name>A0A0F7KEZ5_9PROT</name>
<gene>
    <name evidence="1" type="ORF">AAW31_16375</name>
    <name evidence="2" type="ORF">BCL69_106419</name>
</gene>
<dbReference type="KEGG" id="nco:AAW31_16375"/>
<reference evidence="2 4" key="3">
    <citation type="submission" date="2019-07" db="EMBL/GenBank/DDBJ databases">
        <title>Active sludge and wastewater microbial communities from Klosterneuburg, Austria.</title>
        <authorList>
            <person name="Wagner M."/>
        </authorList>
    </citation>
    <scope>NUCLEOTIDE SEQUENCE [LARGE SCALE GENOMIC DNA]</scope>
    <source>
        <strain evidence="2 4">Nm2</strain>
    </source>
</reference>
<proteinExistence type="predicted"/>